<comment type="caution">
    <text evidence="1">The sequence shown here is derived from an EMBL/GenBank/DDBJ whole genome shotgun (WGS) entry which is preliminary data.</text>
</comment>
<protein>
    <submittedName>
        <fullName evidence="1">Uncharacterized protein</fullName>
    </submittedName>
</protein>
<feature type="non-terminal residue" evidence="1">
    <location>
        <position position="87"/>
    </location>
</feature>
<organism evidence="1 2">
    <name type="scientific">Rotaria magnacalcarata</name>
    <dbReference type="NCBI Taxonomy" id="392030"/>
    <lineage>
        <taxon>Eukaryota</taxon>
        <taxon>Metazoa</taxon>
        <taxon>Spiralia</taxon>
        <taxon>Gnathifera</taxon>
        <taxon>Rotifera</taxon>
        <taxon>Eurotatoria</taxon>
        <taxon>Bdelloidea</taxon>
        <taxon>Philodinida</taxon>
        <taxon>Philodinidae</taxon>
        <taxon>Rotaria</taxon>
    </lineage>
</organism>
<evidence type="ECO:0000313" key="2">
    <source>
        <dbReference type="Proteomes" id="UP000681720"/>
    </source>
</evidence>
<evidence type="ECO:0000313" key="1">
    <source>
        <dbReference type="EMBL" id="CAF5191606.1"/>
    </source>
</evidence>
<dbReference type="EMBL" id="CAJOBJ010338030">
    <property type="protein sequence ID" value="CAF5191606.1"/>
    <property type="molecule type" value="Genomic_DNA"/>
</dbReference>
<dbReference type="AlphaFoldDB" id="A0A8S3I289"/>
<sequence length="87" mass="9563">QSHVNLDCNLLSKLIDRKDIQLHLVDLMNLTGMNVGNTIHGVLCDIVHLLCEINGKFCLTNVIDHPIVSNCIRIIQTSINSICATGV</sequence>
<dbReference type="Proteomes" id="UP000681720">
    <property type="component" value="Unassembled WGS sequence"/>
</dbReference>
<accession>A0A8S3I289</accession>
<name>A0A8S3I289_9BILA</name>
<reference evidence="1" key="1">
    <citation type="submission" date="2021-02" db="EMBL/GenBank/DDBJ databases">
        <authorList>
            <person name="Nowell W R."/>
        </authorList>
    </citation>
    <scope>NUCLEOTIDE SEQUENCE</scope>
</reference>
<gene>
    <name evidence="1" type="ORF">GIL414_LOCUS73156</name>
</gene>
<proteinExistence type="predicted"/>